<feature type="compositionally biased region" description="Low complexity" evidence="1">
    <location>
        <begin position="255"/>
        <end position="269"/>
    </location>
</feature>
<comment type="caution">
    <text evidence="3">The sequence shown here is derived from an EMBL/GenBank/DDBJ whole genome shotgun (WGS) entry which is preliminary data.</text>
</comment>
<feature type="region of interest" description="Disordered" evidence="1">
    <location>
        <begin position="136"/>
        <end position="272"/>
    </location>
</feature>
<keyword evidence="4" id="KW-1185">Reference proteome</keyword>
<dbReference type="OrthoDB" id="5427732at2759"/>
<evidence type="ECO:0000256" key="2">
    <source>
        <dbReference type="SAM" id="Phobius"/>
    </source>
</evidence>
<name>A0A8H7W0S8_9HELO</name>
<protein>
    <submittedName>
        <fullName evidence="3">Uncharacterized protein</fullName>
    </submittedName>
</protein>
<gene>
    <name evidence="3" type="ORF">IFR04_013979</name>
</gene>
<evidence type="ECO:0000313" key="4">
    <source>
        <dbReference type="Proteomes" id="UP000664132"/>
    </source>
</evidence>
<accession>A0A8H7W0S8</accession>
<reference evidence="3" key="1">
    <citation type="submission" date="2021-02" db="EMBL/GenBank/DDBJ databases">
        <title>Genome sequence Cadophora malorum strain M34.</title>
        <authorList>
            <person name="Stefanovic E."/>
            <person name="Vu D."/>
            <person name="Scully C."/>
            <person name="Dijksterhuis J."/>
            <person name="Roader J."/>
            <person name="Houbraken J."/>
        </authorList>
    </citation>
    <scope>NUCLEOTIDE SEQUENCE</scope>
    <source>
        <strain evidence="3">M34</strain>
    </source>
</reference>
<feature type="transmembrane region" description="Helical" evidence="2">
    <location>
        <begin position="41"/>
        <end position="60"/>
    </location>
</feature>
<feature type="compositionally biased region" description="Low complexity" evidence="1">
    <location>
        <begin position="208"/>
        <end position="242"/>
    </location>
</feature>
<feature type="compositionally biased region" description="Low complexity" evidence="1">
    <location>
        <begin position="138"/>
        <end position="201"/>
    </location>
</feature>
<dbReference type="Proteomes" id="UP000664132">
    <property type="component" value="Unassembled WGS sequence"/>
</dbReference>
<proteinExistence type="predicted"/>
<feature type="region of interest" description="Disordered" evidence="1">
    <location>
        <begin position="1"/>
        <end position="32"/>
    </location>
</feature>
<keyword evidence="2" id="KW-1133">Transmembrane helix</keyword>
<feature type="compositionally biased region" description="Polar residues" evidence="1">
    <location>
        <begin position="243"/>
        <end position="254"/>
    </location>
</feature>
<evidence type="ECO:0000313" key="3">
    <source>
        <dbReference type="EMBL" id="KAG4412870.1"/>
    </source>
</evidence>
<dbReference type="EMBL" id="JAFJYH010000347">
    <property type="protein sequence ID" value="KAG4412870.1"/>
    <property type="molecule type" value="Genomic_DNA"/>
</dbReference>
<keyword evidence="2" id="KW-0812">Transmembrane</keyword>
<organism evidence="3 4">
    <name type="scientific">Cadophora malorum</name>
    <dbReference type="NCBI Taxonomy" id="108018"/>
    <lineage>
        <taxon>Eukaryota</taxon>
        <taxon>Fungi</taxon>
        <taxon>Dikarya</taxon>
        <taxon>Ascomycota</taxon>
        <taxon>Pezizomycotina</taxon>
        <taxon>Leotiomycetes</taxon>
        <taxon>Helotiales</taxon>
        <taxon>Ploettnerulaceae</taxon>
        <taxon>Cadophora</taxon>
    </lineage>
</organism>
<sequence length="344" mass="35698">MDPANASRQDPEKAAYTLSFPSAEAQTPKPKSSKMLRFRQATFMLLAVAIIAFTVASATGRSDNRIARISISSADRQRFQELLDSVDPSALHNVLHAAEDKYRHGIFKEDRTAMEVVHEENAEVATSLVELAKRQAGNNTTTTVETTSNSVVDPTTTAPGTTSETPTVDPTTSETTQAPTPTTTPTIAPTVEPTPSTSDTPTTPPTVQPTTQPTTQQPTTPTTQQPTTQAPTTVAPTPSTSAGQSTNVRSSSTLATEASTDDSPTTTSARSVTQQTIFTTTLANGAVETVTSITVVAGQADQTDGSPARTSTAKGSLQTNGASFKTVGMGGLLGALGMAVAGTL</sequence>
<keyword evidence="2" id="KW-0472">Membrane</keyword>
<dbReference type="AlphaFoldDB" id="A0A8H7W0S8"/>
<evidence type="ECO:0000256" key="1">
    <source>
        <dbReference type="SAM" id="MobiDB-lite"/>
    </source>
</evidence>